<dbReference type="KEGG" id="aell:AELL_2349"/>
<name>A0A347UAT9_9BACT</name>
<reference evidence="2 4" key="2">
    <citation type="submission" date="2018-08" db="EMBL/GenBank/DDBJ databases">
        <title>Complete genome of the Arcobacter ellisii type strain LMG 26155.</title>
        <authorList>
            <person name="Miller W.G."/>
            <person name="Yee E."/>
            <person name="Bono J.L."/>
        </authorList>
    </citation>
    <scope>NUCLEOTIDE SEQUENCE [LARGE SCALE GENOMIC DNA]</scope>
    <source>
        <strain evidence="2 4">LMG 26155</strain>
    </source>
</reference>
<evidence type="ECO:0000256" key="1">
    <source>
        <dbReference type="SAM" id="Phobius"/>
    </source>
</evidence>
<dbReference type="Proteomes" id="UP000262582">
    <property type="component" value="Chromosome"/>
</dbReference>
<gene>
    <name evidence="2" type="ORF">AELL_2349</name>
    <name evidence="3" type="ORF">CP962_11105</name>
</gene>
<organism evidence="3 5">
    <name type="scientific">Arcobacter ellisii</name>
    <dbReference type="NCBI Taxonomy" id="913109"/>
    <lineage>
        <taxon>Bacteria</taxon>
        <taxon>Pseudomonadati</taxon>
        <taxon>Campylobacterota</taxon>
        <taxon>Epsilonproteobacteria</taxon>
        <taxon>Campylobacterales</taxon>
        <taxon>Arcobacteraceae</taxon>
        <taxon>Arcobacter</taxon>
    </lineage>
</organism>
<dbReference type="PANTHER" id="PTHR40940:SF2">
    <property type="entry name" value="BATD"/>
    <property type="match status" value="1"/>
</dbReference>
<evidence type="ECO:0000313" key="4">
    <source>
        <dbReference type="Proteomes" id="UP000262582"/>
    </source>
</evidence>
<dbReference type="OrthoDB" id="5372079at2"/>
<evidence type="ECO:0000313" key="3">
    <source>
        <dbReference type="EMBL" id="RXI29342.1"/>
    </source>
</evidence>
<reference evidence="3 5" key="1">
    <citation type="submission" date="2017-09" db="EMBL/GenBank/DDBJ databases">
        <title>Genomics of the genus Arcobacter.</title>
        <authorList>
            <person name="Perez-Cataluna A."/>
            <person name="Figueras M.J."/>
            <person name="Salas-Masso N."/>
        </authorList>
    </citation>
    <scope>NUCLEOTIDE SEQUENCE [LARGE SCALE GENOMIC DNA]</scope>
    <source>
        <strain evidence="3 5">CECT 7837</strain>
    </source>
</reference>
<keyword evidence="1" id="KW-1133">Transmembrane helix</keyword>
<dbReference type="InterPro" id="IPR025738">
    <property type="entry name" value="BatD"/>
</dbReference>
<evidence type="ECO:0000313" key="5">
    <source>
        <dbReference type="Proteomes" id="UP000290588"/>
    </source>
</evidence>
<dbReference type="Proteomes" id="UP000290588">
    <property type="component" value="Unassembled WGS sequence"/>
</dbReference>
<keyword evidence="4" id="KW-1185">Reference proteome</keyword>
<dbReference type="EMBL" id="CP032097">
    <property type="protein sequence ID" value="AXX95967.1"/>
    <property type="molecule type" value="Genomic_DNA"/>
</dbReference>
<evidence type="ECO:0000313" key="2">
    <source>
        <dbReference type="EMBL" id="AXX95967.1"/>
    </source>
</evidence>
<dbReference type="RefSeq" id="WP_118918124.1">
    <property type="nucleotide sequence ID" value="NZ_CP032097.1"/>
</dbReference>
<dbReference type="Pfam" id="PF13584">
    <property type="entry name" value="BatD"/>
    <property type="match status" value="1"/>
</dbReference>
<protein>
    <submittedName>
        <fullName evidence="2">Aerotolerance protein BatD</fullName>
    </submittedName>
</protein>
<keyword evidence="1" id="KW-0472">Membrane</keyword>
<dbReference type="PANTHER" id="PTHR40940">
    <property type="entry name" value="PROTEIN BATD-RELATED"/>
    <property type="match status" value="1"/>
</dbReference>
<dbReference type="EMBL" id="NXIG01000012">
    <property type="protein sequence ID" value="RXI29342.1"/>
    <property type="molecule type" value="Genomic_DNA"/>
</dbReference>
<proteinExistence type="predicted"/>
<feature type="transmembrane region" description="Helical" evidence="1">
    <location>
        <begin position="392"/>
        <end position="412"/>
    </location>
</feature>
<sequence>MKLIKIFFLFQFFILSLLANVNLYLNEKVILGEPLVFTIEISGEKVKFPDLSLIDGNVVQEISSSISTNIINGTVSKVIKKSYSLIPRKDFIFPSLEFEIDGEKFKTKEKNIVVEKVSKTKSDIFDLSINVDKNEFYVGENFILKILFKHKKDAKIVGLSLNKPTFDGFWYKQIDDTKKYEENDFNVIELKFLLTPLKDGILTINPILLQAQIIDESFKSYFSTTKDINIYSNELNLKIKKLPQDIKLVGDFEIESTIDKEKIKAGEAVSYKLKITGTGNFDDILDIKLPLSDVTIYENKPEIKTYISNDKYEGTYEKVFSIVSNKSFILPSITFEYFDKNEEKVVTKTTKTYEIKVEEKEVKESFLEKADKNVETKEVVKIVEKSSLEDKILYFVLGIVFSLLIVSLYFYVITSKRKNKDEIYPLLKRVKESKSKKELIKILAIYLKIDSRLDELIFRLEKEEDFKLLKKEIINILKELKL</sequence>
<dbReference type="AlphaFoldDB" id="A0A347UAT9"/>
<accession>A0A347UAT9</accession>
<keyword evidence="1" id="KW-0812">Transmembrane</keyword>